<dbReference type="RefSeq" id="WP_257770070.1">
    <property type="nucleotide sequence ID" value="NZ_CP102480.1"/>
</dbReference>
<dbReference type="KEGG" id="naci:NUH88_03815"/>
<dbReference type="GO" id="GO:0008270">
    <property type="term" value="F:zinc ion binding"/>
    <property type="evidence" value="ECO:0007669"/>
    <property type="project" value="TreeGrafter"/>
</dbReference>
<feature type="binding site" evidence="8">
    <location>
        <position position="103"/>
    </location>
    <ligand>
        <name>Fe cation</name>
        <dbReference type="ChEBI" id="CHEBI:24875"/>
    </ligand>
</feature>
<keyword evidence="9" id="KW-0963">Cytoplasm</keyword>
<comment type="cofactor">
    <cofactor evidence="7">
        <name>Zn(2+)</name>
        <dbReference type="ChEBI" id="CHEBI:29105"/>
    </cofactor>
    <text evidence="7">Binds 1 zinc ion per subunit.</text>
</comment>
<comment type="cofactor">
    <cofactor evidence="8">
        <name>Mn(2+)</name>
        <dbReference type="ChEBI" id="CHEBI:29035"/>
    </cofactor>
    <cofactor evidence="8">
        <name>Fe(2+)</name>
        <dbReference type="ChEBI" id="CHEBI:29033"/>
    </cofactor>
    <text evidence="8">Binds 1 Mn(2+) or Fe(2+) ion per subunit.</text>
</comment>
<dbReference type="CDD" id="cd07153">
    <property type="entry name" value="Fur_like"/>
    <property type="match status" value="1"/>
</dbReference>
<proteinExistence type="inferred from homology"/>
<dbReference type="AlphaFoldDB" id="A0A9J7ATZ7"/>
<dbReference type="SUPFAM" id="SSF46785">
    <property type="entry name" value="Winged helix' DNA-binding domain"/>
    <property type="match status" value="1"/>
</dbReference>
<evidence type="ECO:0000313" key="11">
    <source>
        <dbReference type="Proteomes" id="UP001060336"/>
    </source>
</evidence>
<reference evidence="10" key="1">
    <citation type="submission" date="2022-08" db="EMBL/GenBank/DDBJ databases">
        <title>Nisaea acidiphila sp. nov., isolated from a marine algal debris and emended description of the genus Nisaea Urios et al. 2008.</title>
        <authorList>
            <person name="Kwon K."/>
        </authorList>
    </citation>
    <scope>NUCLEOTIDE SEQUENCE</scope>
    <source>
        <strain evidence="10">MEBiC11861</strain>
    </source>
</reference>
<dbReference type="InterPro" id="IPR043135">
    <property type="entry name" value="Fur_C"/>
</dbReference>
<comment type="similarity">
    <text evidence="1 9">Belongs to the Fur family.</text>
</comment>
<accession>A0A9J7ATZ7</accession>
<keyword evidence="7 9" id="KW-0479">Metal-binding</keyword>
<comment type="subcellular location">
    <subcellularLocation>
        <location evidence="9">Cytoplasm</location>
    </subcellularLocation>
</comment>
<dbReference type="Gene3D" id="3.30.1490.190">
    <property type="match status" value="1"/>
</dbReference>
<evidence type="ECO:0000256" key="1">
    <source>
        <dbReference type="ARBA" id="ARBA00007957"/>
    </source>
</evidence>
<feature type="binding site" evidence="7">
    <location>
        <position position="88"/>
    </location>
    <ligand>
        <name>Zn(2+)</name>
        <dbReference type="ChEBI" id="CHEBI:29105"/>
    </ligand>
</feature>
<dbReference type="GO" id="GO:0003700">
    <property type="term" value="F:DNA-binding transcription factor activity"/>
    <property type="evidence" value="ECO:0007669"/>
    <property type="project" value="UniProtKB-UniRule"/>
</dbReference>
<evidence type="ECO:0000256" key="3">
    <source>
        <dbReference type="ARBA" id="ARBA00022833"/>
    </source>
</evidence>
<evidence type="ECO:0000256" key="7">
    <source>
        <dbReference type="PIRSR" id="PIRSR602481-1"/>
    </source>
</evidence>
<evidence type="ECO:0000256" key="9">
    <source>
        <dbReference type="RuleBase" id="RU364037"/>
    </source>
</evidence>
<evidence type="ECO:0000256" key="5">
    <source>
        <dbReference type="ARBA" id="ARBA00023125"/>
    </source>
</evidence>
<dbReference type="InterPro" id="IPR036388">
    <property type="entry name" value="WH-like_DNA-bd_sf"/>
</dbReference>
<dbReference type="GO" id="GO:0000976">
    <property type="term" value="F:transcription cis-regulatory region binding"/>
    <property type="evidence" value="ECO:0007669"/>
    <property type="project" value="TreeGrafter"/>
</dbReference>
<keyword evidence="2 9" id="KW-0678">Repressor</keyword>
<keyword evidence="4 9" id="KW-0805">Transcription regulation</keyword>
<dbReference type="Gene3D" id="1.10.10.10">
    <property type="entry name" value="Winged helix-like DNA-binding domain superfamily/Winged helix DNA-binding domain"/>
    <property type="match status" value="1"/>
</dbReference>
<evidence type="ECO:0000256" key="8">
    <source>
        <dbReference type="PIRSR" id="PIRSR602481-2"/>
    </source>
</evidence>
<keyword evidence="6 9" id="KW-0804">Transcription</keyword>
<dbReference type="EMBL" id="CP102480">
    <property type="protein sequence ID" value="UUX50832.1"/>
    <property type="molecule type" value="Genomic_DNA"/>
</dbReference>
<dbReference type="GO" id="GO:1900376">
    <property type="term" value="P:regulation of secondary metabolite biosynthetic process"/>
    <property type="evidence" value="ECO:0007669"/>
    <property type="project" value="TreeGrafter"/>
</dbReference>
<comment type="subunit">
    <text evidence="9">Homodimer.</text>
</comment>
<keyword evidence="11" id="KW-1185">Reference proteome</keyword>
<feature type="binding site" evidence="7">
    <location>
        <position position="131"/>
    </location>
    <ligand>
        <name>Zn(2+)</name>
        <dbReference type="ChEBI" id="CHEBI:29105"/>
    </ligand>
</feature>
<organism evidence="10 11">
    <name type="scientific">Nisaea acidiphila</name>
    <dbReference type="NCBI Taxonomy" id="1862145"/>
    <lineage>
        <taxon>Bacteria</taxon>
        <taxon>Pseudomonadati</taxon>
        <taxon>Pseudomonadota</taxon>
        <taxon>Alphaproteobacteria</taxon>
        <taxon>Rhodospirillales</taxon>
        <taxon>Thalassobaculaceae</taxon>
        <taxon>Nisaea</taxon>
    </lineage>
</organism>
<feature type="binding site" evidence="7">
    <location>
        <position position="91"/>
    </location>
    <ligand>
        <name>Zn(2+)</name>
        <dbReference type="ChEBI" id="CHEBI:29105"/>
    </ligand>
</feature>
<dbReference type="InterPro" id="IPR036390">
    <property type="entry name" value="WH_DNA-bd_sf"/>
</dbReference>
<gene>
    <name evidence="9" type="primary">fur</name>
    <name evidence="10" type="ORF">NUH88_03815</name>
</gene>
<dbReference type="Pfam" id="PF01475">
    <property type="entry name" value="FUR"/>
    <property type="match status" value="1"/>
</dbReference>
<dbReference type="GO" id="GO:0005829">
    <property type="term" value="C:cytosol"/>
    <property type="evidence" value="ECO:0007669"/>
    <property type="project" value="TreeGrafter"/>
</dbReference>
<evidence type="ECO:0000256" key="4">
    <source>
        <dbReference type="ARBA" id="ARBA00023015"/>
    </source>
</evidence>
<dbReference type="GO" id="GO:0045892">
    <property type="term" value="P:negative regulation of DNA-templated transcription"/>
    <property type="evidence" value="ECO:0007669"/>
    <property type="project" value="TreeGrafter"/>
</dbReference>
<keyword evidence="3 7" id="KW-0862">Zinc</keyword>
<name>A0A9J7ATZ7_9PROT</name>
<dbReference type="PANTHER" id="PTHR33202">
    <property type="entry name" value="ZINC UPTAKE REGULATION PROTEIN"/>
    <property type="match status" value="1"/>
</dbReference>
<evidence type="ECO:0000313" key="10">
    <source>
        <dbReference type="EMBL" id="UUX50832.1"/>
    </source>
</evidence>
<dbReference type="PANTHER" id="PTHR33202:SF6">
    <property type="entry name" value="ZINC UPTAKE REGULATION PROTEIN"/>
    <property type="match status" value="1"/>
</dbReference>
<protein>
    <recommendedName>
        <fullName evidence="9">Ferric uptake regulation protein</fullName>
    </recommendedName>
</protein>
<evidence type="ECO:0000256" key="2">
    <source>
        <dbReference type="ARBA" id="ARBA00022491"/>
    </source>
</evidence>
<dbReference type="Proteomes" id="UP001060336">
    <property type="component" value="Chromosome"/>
</dbReference>
<sequence>MSLANHTPKKRDTNDILTLRVLNRANGPLTAYQILDRLRSDGVSGPTTVYRALDRLIARGVVHRIESLNAYILCTCPTHSSPSVFAICEQCGAVSEYSDPTVEKRLREIAGDVGFDIRAGSVELKGSCIDCNEGARRKVLQ</sequence>
<keyword evidence="5 9" id="KW-0238">DNA-binding</keyword>
<feature type="binding site" evidence="7">
    <location>
        <position position="128"/>
    </location>
    <ligand>
        <name>Zn(2+)</name>
        <dbReference type="ChEBI" id="CHEBI:29105"/>
    </ligand>
</feature>
<dbReference type="InterPro" id="IPR002481">
    <property type="entry name" value="FUR"/>
</dbReference>
<evidence type="ECO:0000256" key="6">
    <source>
        <dbReference type="ARBA" id="ARBA00023163"/>
    </source>
</evidence>
<keyword evidence="8 9" id="KW-0408">Iron</keyword>